<evidence type="ECO:0000256" key="4">
    <source>
        <dbReference type="ARBA" id="ARBA00022741"/>
    </source>
</evidence>
<keyword evidence="10" id="KW-1185">Reference proteome</keyword>
<sequence length="171" mass="18859">MTAGGILRRAYVSIGSNVDRARYVRIAADELRAAFGAVTFSPVYETGAVGFDGQPFYNLAAGFDTRLPPADLVQRLKAMEARHGRSHGAARFADRTLDLDLLLLGDCVQERPPLPRGDILRHAFVLRPLADIAPDLPHPVVGRSIGELWAGFEPGGQWLRRVEFSWDEPPR</sequence>
<proteinExistence type="predicted"/>
<dbReference type="UniPathway" id="UPA00077">
    <property type="reaction ID" value="UER00155"/>
</dbReference>
<dbReference type="GO" id="GO:0046656">
    <property type="term" value="P:folic acid biosynthetic process"/>
    <property type="evidence" value="ECO:0007669"/>
    <property type="project" value="UniProtKB-KW"/>
</dbReference>
<accession>A0A1I4RCP3</accession>
<evidence type="ECO:0000256" key="6">
    <source>
        <dbReference type="ARBA" id="ARBA00022840"/>
    </source>
</evidence>
<comment type="pathway">
    <text evidence="1">Cofactor biosynthesis; tetrahydrofolate biosynthesis; 2-amino-4-hydroxy-6-hydroxymethyl-7,8-dihydropteridine diphosphate from 7,8-dihydroneopterin triphosphate: step 4/4.</text>
</comment>
<evidence type="ECO:0000256" key="1">
    <source>
        <dbReference type="ARBA" id="ARBA00005051"/>
    </source>
</evidence>
<dbReference type="Gene3D" id="3.30.70.560">
    <property type="entry name" value="7,8-Dihydro-6-hydroxymethylpterin-pyrophosphokinase HPPK"/>
    <property type="match status" value="1"/>
</dbReference>
<keyword evidence="3" id="KW-0808">Transferase</keyword>
<dbReference type="EMBL" id="FOUO01000007">
    <property type="protein sequence ID" value="SFM49989.1"/>
    <property type="molecule type" value="Genomic_DNA"/>
</dbReference>
<dbReference type="PANTHER" id="PTHR43071:SF2">
    <property type="entry name" value="2-AMINO-4-HYDROXY-6-HYDROXYMETHYLDIHYDROPTERIDINE PYROPHOSPHOKINASE"/>
    <property type="match status" value="1"/>
</dbReference>
<evidence type="ECO:0000256" key="5">
    <source>
        <dbReference type="ARBA" id="ARBA00022777"/>
    </source>
</evidence>
<dbReference type="Proteomes" id="UP000199556">
    <property type="component" value="Unassembled WGS sequence"/>
</dbReference>
<evidence type="ECO:0000256" key="2">
    <source>
        <dbReference type="ARBA" id="ARBA00013253"/>
    </source>
</evidence>
<dbReference type="InterPro" id="IPR035907">
    <property type="entry name" value="Hppk_sf"/>
</dbReference>
<dbReference type="GO" id="GO:0003848">
    <property type="term" value="F:2-amino-4-hydroxy-6-hydroxymethyldihydropteridine diphosphokinase activity"/>
    <property type="evidence" value="ECO:0007669"/>
    <property type="project" value="UniProtKB-EC"/>
</dbReference>
<keyword evidence="4" id="KW-0547">Nucleotide-binding</keyword>
<dbReference type="SUPFAM" id="SSF55083">
    <property type="entry name" value="6-hydroxymethyl-7,8-dihydropterin pyrophosphokinase, HPPK"/>
    <property type="match status" value="1"/>
</dbReference>
<dbReference type="InterPro" id="IPR000550">
    <property type="entry name" value="Hppk"/>
</dbReference>
<evidence type="ECO:0000259" key="8">
    <source>
        <dbReference type="Pfam" id="PF01288"/>
    </source>
</evidence>
<evidence type="ECO:0000313" key="9">
    <source>
        <dbReference type="EMBL" id="SFM49989.1"/>
    </source>
</evidence>
<organism evidence="9 10">
    <name type="scientific">Ectothiorhodospira mobilis</name>
    <dbReference type="NCBI Taxonomy" id="195064"/>
    <lineage>
        <taxon>Bacteria</taxon>
        <taxon>Pseudomonadati</taxon>
        <taxon>Pseudomonadota</taxon>
        <taxon>Gammaproteobacteria</taxon>
        <taxon>Chromatiales</taxon>
        <taxon>Ectothiorhodospiraceae</taxon>
        <taxon>Ectothiorhodospira</taxon>
    </lineage>
</organism>
<dbReference type="GO" id="GO:0046654">
    <property type="term" value="P:tetrahydrofolate biosynthetic process"/>
    <property type="evidence" value="ECO:0007669"/>
    <property type="project" value="UniProtKB-UniPathway"/>
</dbReference>
<dbReference type="GO" id="GO:0016301">
    <property type="term" value="F:kinase activity"/>
    <property type="evidence" value="ECO:0007669"/>
    <property type="project" value="UniProtKB-KW"/>
</dbReference>
<dbReference type="GO" id="GO:0005524">
    <property type="term" value="F:ATP binding"/>
    <property type="evidence" value="ECO:0007669"/>
    <property type="project" value="UniProtKB-KW"/>
</dbReference>
<dbReference type="PANTHER" id="PTHR43071">
    <property type="entry name" value="2-AMINO-4-HYDROXY-6-HYDROXYMETHYLDIHYDROPTERIDINE PYROPHOSPHOKINASE"/>
    <property type="match status" value="1"/>
</dbReference>
<dbReference type="CDD" id="cd00483">
    <property type="entry name" value="HPPK"/>
    <property type="match status" value="1"/>
</dbReference>
<keyword evidence="7" id="KW-0289">Folate biosynthesis</keyword>
<gene>
    <name evidence="9" type="ORF">SAMN05421721_107101</name>
</gene>
<protein>
    <recommendedName>
        <fullName evidence="2">2-amino-4-hydroxy-6-hydroxymethyldihydropteridine diphosphokinase</fullName>
        <ecNumber evidence="2">2.7.6.3</ecNumber>
    </recommendedName>
</protein>
<evidence type="ECO:0000313" key="10">
    <source>
        <dbReference type="Proteomes" id="UP000199556"/>
    </source>
</evidence>
<keyword evidence="6" id="KW-0067">ATP-binding</keyword>
<dbReference type="AlphaFoldDB" id="A0A1I4RCP3"/>
<keyword evidence="5 9" id="KW-0418">Kinase</keyword>
<evidence type="ECO:0000256" key="7">
    <source>
        <dbReference type="ARBA" id="ARBA00022909"/>
    </source>
</evidence>
<dbReference type="RefSeq" id="WP_244887888.1">
    <property type="nucleotide sequence ID" value="NZ_FOUO01000007.1"/>
</dbReference>
<dbReference type="EC" id="2.7.6.3" evidence="2"/>
<name>A0A1I4RCP3_ECTMO</name>
<dbReference type="STRING" id="195064.SAMN05421721_107101"/>
<evidence type="ECO:0000256" key="3">
    <source>
        <dbReference type="ARBA" id="ARBA00022679"/>
    </source>
</evidence>
<reference evidence="9 10" key="1">
    <citation type="submission" date="2016-10" db="EMBL/GenBank/DDBJ databases">
        <authorList>
            <person name="de Groot N.N."/>
        </authorList>
    </citation>
    <scope>NUCLEOTIDE SEQUENCE [LARGE SCALE GENOMIC DNA]</scope>
    <source>
        <strain evidence="9 10">DSM 4180</strain>
    </source>
</reference>
<feature type="domain" description="7,8-dihydro-6-hydroxymethylpterin-pyrophosphokinase" evidence="8">
    <location>
        <begin position="11"/>
        <end position="134"/>
    </location>
</feature>
<dbReference type="NCBIfam" id="TIGR01498">
    <property type="entry name" value="folK"/>
    <property type="match status" value="1"/>
</dbReference>
<dbReference type="Pfam" id="PF01288">
    <property type="entry name" value="HPPK"/>
    <property type="match status" value="1"/>
</dbReference>